<evidence type="ECO:0000256" key="2">
    <source>
        <dbReference type="ARBA" id="ARBA00022448"/>
    </source>
</evidence>
<feature type="transmembrane region" description="Helical" evidence="8">
    <location>
        <begin position="86"/>
        <end position="106"/>
    </location>
</feature>
<gene>
    <name evidence="10" type="ORF">MNBD_ALPHA11-151</name>
</gene>
<sequence>MKNTPSQPAKSKSLADRLPSFLFPRFSGMALVAIMIAVLLTGLLIVPVLQVVYVAFLDPNSGALTLNNFRDFFGSSLFRESFWNSFYVSAMSVIFATMIALPLAYITTRFNFSGSVIIQSLGFIPLIMPPFVGAVAMQLIFGRNGTVNLLLRDNFGITLPFMDGLNGVILVQSIHYFPFILINLSTALRNIDRSMEEAAQNLGSSGMRLFRRIVFPLAAPGYIAGAVLVFIKVFDDLGTPLLLNVNNMLAPQAFLRITSIGISDPMGYVISFILVAFSIFSLWVSFLFMRGKDYSTVQKGGGGLAKRDLSTGEKWLAYGAVTLILIFVLSPHIGLLLLAFGTIWSFAPLP</sequence>
<protein>
    <submittedName>
        <fullName evidence="10">Ferric iron ABC transporter, permease protein</fullName>
    </submittedName>
</protein>
<dbReference type="EMBL" id="UOEQ01000272">
    <property type="protein sequence ID" value="VAW20426.1"/>
    <property type="molecule type" value="Genomic_DNA"/>
</dbReference>
<evidence type="ECO:0000256" key="5">
    <source>
        <dbReference type="ARBA" id="ARBA00022692"/>
    </source>
</evidence>
<feature type="transmembrane region" description="Helical" evidence="8">
    <location>
        <begin position="30"/>
        <end position="56"/>
    </location>
</feature>
<keyword evidence="7 8" id="KW-0472">Membrane</keyword>
<dbReference type="Pfam" id="PF00528">
    <property type="entry name" value="BPD_transp_1"/>
    <property type="match status" value="1"/>
</dbReference>
<evidence type="ECO:0000256" key="3">
    <source>
        <dbReference type="ARBA" id="ARBA00022475"/>
    </source>
</evidence>
<keyword evidence="3" id="KW-1003">Cell membrane</keyword>
<keyword evidence="4" id="KW-0997">Cell inner membrane</keyword>
<keyword evidence="6 8" id="KW-1133">Transmembrane helix</keyword>
<dbReference type="PANTHER" id="PTHR43357">
    <property type="entry name" value="INNER MEMBRANE ABC TRANSPORTER PERMEASE PROTEIN YDCV"/>
    <property type="match status" value="1"/>
</dbReference>
<dbReference type="InterPro" id="IPR000515">
    <property type="entry name" value="MetI-like"/>
</dbReference>
<comment type="subcellular location">
    <subcellularLocation>
        <location evidence="1">Cell inner membrane</location>
        <topology evidence="1">Multi-pass membrane protein</topology>
    </subcellularLocation>
</comment>
<evidence type="ECO:0000259" key="9">
    <source>
        <dbReference type="PROSITE" id="PS50928"/>
    </source>
</evidence>
<feature type="transmembrane region" description="Helical" evidence="8">
    <location>
        <begin position="169"/>
        <end position="188"/>
    </location>
</feature>
<dbReference type="PROSITE" id="PS50928">
    <property type="entry name" value="ABC_TM1"/>
    <property type="match status" value="1"/>
</dbReference>
<reference evidence="10" key="1">
    <citation type="submission" date="2018-06" db="EMBL/GenBank/DDBJ databases">
        <authorList>
            <person name="Zhirakovskaya E."/>
        </authorList>
    </citation>
    <scope>NUCLEOTIDE SEQUENCE</scope>
</reference>
<feature type="transmembrane region" description="Helical" evidence="8">
    <location>
        <begin position="118"/>
        <end position="141"/>
    </location>
</feature>
<feature type="domain" description="ABC transmembrane type-1" evidence="9">
    <location>
        <begin position="82"/>
        <end position="281"/>
    </location>
</feature>
<evidence type="ECO:0000313" key="10">
    <source>
        <dbReference type="EMBL" id="VAW20426.1"/>
    </source>
</evidence>
<name>A0A3B0ULF5_9ZZZZ</name>
<dbReference type="SUPFAM" id="SSF161098">
    <property type="entry name" value="MetI-like"/>
    <property type="match status" value="1"/>
</dbReference>
<dbReference type="AlphaFoldDB" id="A0A3B0ULF5"/>
<evidence type="ECO:0000256" key="4">
    <source>
        <dbReference type="ARBA" id="ARBA00022519"/>
    </source>
</evidence>
<evidence type="ECO:0000256" key="8">
    <source>
        <dbReference type="SAM" id="Phobius"/>
    </source>
</evidence>
<feature type="transmembrane region" description="Helical" evidence="8">
    <location>
        <begin position="209"/>
        <end position="231"/>
    </location>
</feature>
<organism evidence="10">
    <name type="scientific">hydrothermal vent metagenome</name>
    <dbReference type="NCBI Taxonomy" id="652676"/>
    <lineage>
        <taxon>unclassified sequences</taxon>
        <taxon>metagenomes</taxon>
        <taxon>ecological metagenomes</taxon>
    </lineage>
</organism>
<dbReference type="Gene3D" id="1.10.3720.10">
    <property type="entry name" value="MetI-like"/>
    <property type="match status" value="1"/>
</dbReference>
<evidence type="ECO:0000256" key="6">
    <source>
        <dbReference type="ARBA" id="ARBA00022989"/>
    </source>
</evidence>
<keyword evidence="5 8" id="KW-0812">Transmembrane</keyword>
<feature type="non-terminal residue" evidence="10">
    <location>
        <position position="350"/>
    </location>
</feature>
<feature type="transmembrane region" description="Helical" evidence="8">
    <location>
        <begin position="268"/>
        <end position="289"/>
    </location>
</feature>
<dbReference type="GO" id="GO:0055085">
    <property type="term" value="P:transmembrane transport"/>
    <property type="evidence" value="ECO:0007669"/>
    <property type="project" value="InterPro"/>
</dbReference>
<evidence type="ECO:0000256" key="1">
    <source>
        <dbReference type="ARBA" id="ARBA00004429"/>
    </source>
</evidence>
<proteinExistence type="predicted"/>
<keyword evidence="2" id="KW-0813">Transport</keyword>
<dbReference type="CDD" id="cd06261">
    <property type="entry name" value="TM_PBP2"/>
    <property type="match status" value="1"/>
</dbReference>
<feature type="transmembrane region" description="Helical" evidence="8">
    <location>
        <begin position="315"/>
        <end position="347"/>
    </location>
</feature>
<dbReference type="PANTHER" id="PTHR43357:SF4">
    <property type="entry name" value="INNER MEMBRANE ABC TRANSPORTER PERMEASE PROTEIN YDCV"/>
    <property type="match status" value="1"/>
</dbReference>
<dbReference type="InterPro" id="IPR035906">
    <property type="entry name" value="MetI-like_sf"/>
</dbReference>
<accession>A0A3B0ULF5</accession>
<dbReference type="GO" id="GO:0005886">
    <property type="term" value="C:plasma membrane"/>
    <property type="evidence" value="ECO:0007669"/>
    <property type="project" value="UniProtKB-SubCell"/>
</dbReference>
<evidence type="ECO:0000256" key="7">
    <source>
        <dbReference type="ARBA" id="ARBA00023136"/>
    </source>
</evidence>